<dbReference type="EMBL" id="MU155284">
    <property type="protein sequence ID" value="KAF9476716.1"/>
    <property type="molecule type" value="Genomic_DNA"/>
</dbReference>
<gene>
    <name evidence="1" type="ORF">BDN70DRAFT_862791</name>
</gene>
<keyword evidence="2" id="KW-1185">Reference proteome</keyword>
<organism evidence="1 2">
    <name type="scientific">Pholiota conissans</name>
    <dbReference type="NCBI Taxonomy" id="109636"/>
    <lineage>
        <taxon>Eukaryota</taxon>
        <taxon>Fungi</taxon>
        <taxon>Dikarya</taxon>
        <taxon>Basidiomycota</taxon>
        <taxon>Agaricomycotina</taxon>
        <taxon>Agaricomycetes</taxon>
        <taxon>Agaricomycetidae</taxon>
        <taxon>Agaricales</taxon>
        <taxon>Agaricineae</taxon>
        <taxon>Strophariaceae</taxon>
        <taxon>Pholiota</taxon>
    </lineage>
</organism>
<dbReference type="AlphaFoldDB" id="A0A9P5YZH0"/>
<sequence>MSSKHQNSESVAHNPKRGMDWGRVDLEAYNIRVEDQPNFLAFFEVNAVPELDVPADLLTALNATDTEDYSASYLITEIDFTRSTEWIKDTSPISLVRLIFDMFHYRHDIYYLSSRKRIQLVVGGKATHSVADMTTIIEVGTPGWYPVALIVQDDRHNREWEAERDVNDPEACLIANAIGAFQEMNQHRKEMGREPLQHRVFPGVVTQASAPVFYKVDVTQELAEAVEHGVRPLTTTVVQRHMPGVPRPEKRVEEGMKPPDNRGVILGCYKALKGLISSEC</sequence>
<dbReference type="Proteomes" id="UP000807469">
    <property type="component" value="Unassembled WGS sequence"/>
</dbReference>
<proteinExistence type="predicted"/>
<protein>
    <submittedName>
        <fullName evidence="1">Uncharacterized protein</fullName>
    </submittedName>
</protein>
<name>A0A9P5YZH0_9AGAR</name>
<reference evidence="1" key="1">
    <citation type="submission" date="2020-11" db="EMBL/GenBank/DDBJ databases">
        <authorList>
            <consortium name="DOE Joint Genome Institute"/>
            <person name="Ahrendt S."/>
            <person name="Riley R."/>
            <person name="Andreopoulos W."/>
            <person name="Labutti K."/>
            <person name="Pangilinan J."/>
            <person name="Ruiz-Duenas F.J."/>
            <person name="Barrasa J.M."/>
            <person name="Sanchez-Garcia M."/>
            <person name="Camarero S."/>
            <person name="Miyauchi S."/>
            <person name="Serrano A."/>
            <person name="Linde D."/>
            <person name="Babiker R."/>
            <person name="Drula E."/>
            <person name="Ayuso-Fernandez I."/>
            <person name="Pacheco R."/>
            <person name="Padilla G."/>
            <person name="Ferreira P."/>
            <person name="Barriuso J."/>
            <person name="Kellner H."/>
            <person name="Castanera R."/>
            <person name="Alfaro M."/>
            <person name="Ramirez L."/>
            <person name="Pisabarro A.G."/>
            <person name="Kuo A."/>
            <person name="Tritt A."/>
            <person name="Lipzen A."/>
            <person name="He G."/>
            <person name="Yan M."/>
            <person name="Ng V."/>
            <person name="Cullen D."/>
            <person name="Martin F."/>
            <person name="Rosso M.-N."/>
            <person name="Henrissat B."/>
            <person name="Hibbett D."/>
            <person name="Martinez A.T."/>
            <person name="Grigoriev I.V."/>
        </authorList>
    </citation>
    <scope>NUCLEOTIDE SEQUENCE</scope>
    <source>
        <strain evidence="1">CIRM-BRFM 674</strain>
    </source>
</reference>
<dbReference type="OrthoDB" id="3253976at2759"/>
<evidence type="ECO:0000313" key="1">
    <source>
        <dbReference type="EMBL" id="KAF9476716.1"/>
    </source>
</evidence>
<evidence type="ECO:0000313" key="2">
    <source>
        <dbReference type="Proteomes" id="UP000807469"/>
    </source>
</evidence>
<comment type="caution">
    <text evidence="1">The sequence shown here is derived from an EMBL/GenBank/DDBJ whole genome shotgun (WGS) entry which is preliminary data.</text>
</comment>
<accession>A0A9P5YZH0</accession>